<organism evidence="9 10">
    <name type="scientific">Miscanthus lutarioriparius</name>
    <dbReference type="NCBI Taxonomy" id="422564"/>
    <lineage>
        <taxon>Eukaryota</taxon>
        <taxon>Viridiplantae</taxon>
        <taxon>Streptophyta</taxon>
        <taxon>Embryophyta</taxon>
        <taxon>Tracheophyta</taxon>
        <taxon>Spermatophyta</taxon>
        <taxon>Magnoliopsida</taxon>
        <taxon>Liliopsida</taxon>
        <taxon>Poales</taxon>
        <taxon>Poaceae</taxon>
        <taxon>PACMAD clade</taxon>
        <taxon>Panicoideae</taxon>
        <taxon>Andropogonodae</taxon>
        <taxon>Andropogoneae</taxon>
        <taxon>Saccharinae</taxon>
        <taxon>Miscanthus</taxon>
    </lineage>
</organism>
<dbReference type="GO" id="GO:0005524">
    <property type="term" value="F:ATP binding"/>
    <property type="evidence" value="ECO:0007669"/>
    <property type="project" value="InterPro"/>
</dbReference>
<evidence type="ECO:0000256" key="1">
    <source>
        <dbReference type="ARBA" id="ARBA00004167"/>
    </source>
</evidence>
<dbReference type="AlphaFoldDB" id="A0A811NV27"/>
<dbReference type="Pfam" id="PF00954">
    <property type="entry name" value="S_locus_glycop"/>
    <property type="match status" value="1"/>
</dbReference>
<comment type="caution">
    <text evidence="9">The sequence shown here is derived from an EMBL/GenBank/DDBJ whole genome shotgun (WGS) entry which is preliminary data.</text>
</comment>
<accession>A0A811NV27</accession>
<dbReference type="PROSITE" id="PS50011">
    <property type="entry name" value="PROTEIN_KINASE_DOM"/>
    <property type="match status" value="1"/>
</dbReference>
<dbReference type="InterPro" id="IPR011009">
    <property type="entry name" value="Kinase-like_dom_sf"/>
</dbReference>
<evidence type="ECO:0000313" key="10">
    <source>
        <dbReference type="Proteomes" id="UP000604825"/>
    </source>
</evidence>
<evidence type="ECO:0000256" key="6">
    <source>
        <dbReference type="ARBA" id="ARBA00023157"/>
    </source>
</evidence>
<evidence type="ECO:0000256" key="3">
    <source>
        <dbReference type="ARBA" id="ARBA00022729"/>
    </source>
</evidence>
<protein>
    <recommendedName>
        <fullName evidence="8">Protein kinase domain-containing protein</fullName>
    </recommendedName>
</protein>
<dbReference type="GO" id="GO:0048544">
    <property type="term" value="P:recognition of pollen"/>
    <property type="evidence" value="ECO:0007669"/>
    <property type="project" value="InterPro"/>
</dbReference>
<dbReference type="FunFam" id="1.10.510.10:FF:000384">
    <property type="entry name" value="G-type lectin S-receptor-like serine/threonine-protein kinase"/>
    <property type="match status" value="1"/>
</dbReference>
<dbReference type="Proteomes" id="UP000604825">
    <property type="component" value="Unassembled WGS sequence"/>
</dbReference>
<feature type="compositionally biased region" description="Basic and acidic residues" evidence="7">
    <location>
        <begin position="308"/>
        <end position="317"/>
    </location>
</feature>
<keyword evidence="6" id="KW-1015">Disulfide bond</keyword>
<keyword evidence="3" id="KW-0732">Signal</keyword>
<dbReference type="InterPro" id="IPR000858">
    <property type="entry name" value="S_locus_glycoprot_dom"/>
</dbReference>
<dbReference type="InterPro" id="IPR008271">
    <property type="entry name" value="Ser/Thr_kinase_AS"/>
</dbReference>
<keyword evidence="10" id="KW-1185">Reference proteome</keyword>
<dbReference type="PANTHER" id="PTHR47974:SF19">
    <property type="entry name" value="RECEPTOR-LIKE SERINE_THREONINE-PROTEIN KINASE"/>
    <property type="match status" value="1"/>
</dbReference>
<feature type="region of interest" description="Disordered" evidence="7">
    <location>
        <begin position="308"/>
        <end position="337"/>
    </location>
</feature>
<proteinExistence type="predicted"/>
<dbReference type="SUPFAM" id="SSF56112">
    <property type="entry name" value="Protein kinase-like (PK-like)"/>
    <property type="match status" value="1"/>
</dbReference>
<name>A0A811NV27_9POAL</name>
<dbReference type="GO" id="GO:0016020">
    <property type="term" value="C:membrane"/>
    <property type="evidence" value="ECO:0007669"/>
    <property type="project" value="UniProtKB-SubCell"/>
</dbReference>
<sequence length="350" mass="39640">MTSHYFYNFEFVSNDNASYFDYSLQDPTVISRFVLDVSGQVRQLIWVPSADEWMIIWAEPHQLCDVYAVCGAFGVCDEKIQRAEEGDQELLGEARRRLLCVGEKQFRNEVRTIGRIQHVNLVRLRGFSSHGSERLLVYDYMPNGSLDRALFGGAAAPPTLSWSARFQIALGAARDLLYLHEGCRDCIIHCDMKPENILLDEDLVPKVADFGMAKLVGRDFSRVLTTVRGTIGYLAPEWISGVPITAKADVYSYGMVLLEIISGRRNAQCWVTTEHGASLSSEYFPLVTARNVSKGAALVALPDERLQGDADPRELGRPPRRIARRRRPSRLPRSRRDERCEGLNENYMLY</sequence>
<keyword evidence="4" id="KW-1133">Transmembrane helix</keyword>
<evidence type="ECO:0000256" key="2">
    <source>
        <dbReference type="ARBA" id="ARBA00022692"/>
    </source>
</evidence>
<evidence type="ECO:0000256" key="4">
    <source>
        <dbReference type="ARBA" id="ARBA00022989"/>
    </source>
</evidence>
<dbReference type="PANTHER" id="PTHR47974">
    <property type="entry name" value="OS07G0415500 PROTEIN"/>
    <property type="match status" value="1"/>
</dbReference>
<dbReference type="Pfam" id="PF00069">
    <property type="entry name" value="Pkinase"/>
    <property type="match status" value="1"/>
</dbReference>
<dbReference type="EMBL" id="CAJGYO010000005">
    <property type="protein sequence ID" value="CAD6231557.1"/>
    <property type="molecule type" value="Genomic_DNA"/>
</dbReference>
<dbReference type="SMART" id="SM00220">
    <property type="entry name" value="S_TKc"/>
    <property type="match status" value="1"/>
</dbReference>
<keyword evidence="5" id="KW-0472">Membrane</keyword>
<dbReference type="Gene3D" id="3.30.200.20">
    <property type="entry name" value="Phosphorylase Kinase, domain 1"/>
    <property type="match status" value="1"/>
</dbReference>
<comment type="subcellular location">
    <subcellularLocation>
        <location evidence="1">Membrane</location>
        <topology evidence="1">Single-pass membrane protein</topology>
    </subcellularLocation>
</comment>
<feature type="compositionally biased region" description="Basic residues" evidence="7">
    <location>
        <begin position="318"/>
        <end position="333"/>
    </location>
</feature>
<dbReference type="InterPro" id="IPR000719">
    <property type="entry name" value="Prot_kinase_dom"/>
</dbReference>
<keyword evidence="2" id="KW-0812">Transmembrane</keyword>
<dbReference type="Gene3D" id="1.10.510.10">
    <property type="entry name" value="Transferase(Phosphotransferase) domain 1"/>
    <property type="match status" value="1"/>
</dbReference>
<evidence type="ECO:0000313" key="9">
    <source>
        <dbReference type="EMBL" id="CAD6231557.1"/>
    </source>
</evidence>
<feature type="domain" description="Protein kinase" evidence="8">
    <location>
        <begin position="62"/>
        <end position="350"/>
    </location>
</feature>
<reference evidence="9" key="1">
    <citation type="submission" date="2020-10" db="EMBL/GenBank/DDBJ databases">
        <authorList>
            <person name="Han B."/>
            <person name="Lu T."/>
            <person name="Zhao Q."/>
            <person name="Huang X."/>
            <person name="Zhao Y."/>
        </authorList>
    </citation>
    <scope>NUCLEOTIDE SEQUENCE</scope>
</reference>
<dbReference type="GO" id="GO:0004672">
    <property type="term" value="F:protein kinase activity"/>
    <property type="evidence" value="ECO:0007669"/>
    <property type="project" value="InterPro"/>
</dbReference>
<dbReference type="PROSITE" id="PS00108">
    <property type="entry name" value="PROTEIN_KINASE_ST"/>
    <property type="match status" value="1"/>
</dbReference>
<evidence type="ECO:0000256" key="7">
    <source>
        <dbReference type="SAM" id="MobiDB-lite"/>
    </source>
</evidence>
<evidence type="ECO:0000259" key="8">
    <source>
        <dbReference type="PROSITE" id="PS50011"/>
    </source>
</evidence>
<dbReference type="OrthoDB" id="4062651at2759"/>
<gene>
    <name evidence="9" type="ORF">NCGR_LOCUS21582</name>
</gene>
<evidence type="ECO:0000256" key="5">
    <source>
        <dbReference type="ARBA" id="ARBA00023136"/>
    </source>
</evidence>